<evidence type="ECO:0000256" key="1">
    <source>
        <dbReference type="ARBA" id="ARBA00022603"/>
    </source>
</evidence>
<gene>
    <name evidence="5" type="ORF">THITH_10570</name>
</gene>
<name>W0DNK3_9GAMM</name>
<dbReference type="GO" id="GO:0008168">
    <property type="term" value="F:methyltransferase activity"/>
    <property type="evidence" value="ECO:0007669"/>
    <property type="project" value="UniProtKB-KW"/>
</dbReference>
<dbReference type="CDD" id="cd02440">
    <property type="entry name" value="AdoMet_MTases"/>
    <property type="match status" value="1"/>
</dbReference>
<keyword evidence="1" id="KW-0489">Methyltransferase</keyword>
<dbReference type="OrthoDB" id="9773188at2"/>
<dbReference type="STRING" id="713585.THITH_10570"/>
<dbReference type="Pfam" id="PF13649">
    <property type="entry name" value="Methyltransf_25"/>
    <property type="match status" value="1"/>
</dbReference>
<dbReference type="PANTHER" id="PTHR43464">
    <property type="entry name" value="METHYLTRANSFERASE"/>
    <property type="match status" value="1"/>
</dbReference>
<proteinExistence type="predicted"/>
<dbReference type="InterPro" id="IPR029063">
    <property type="entry name" value="SAM-dependent_MTases_sf"/>
</dbReference>
<evidence type="ECO:0000256" key="2">
    <source>
        <dbReference type="ARBA" id="ARBA00022679"/>
    </source>
</evidence>
<protein>
    <recommendedName>
        <fullName evidence="4">Methyltransferase domain-containing protein</fullName>
    </recommendedName>
</protein>
<dbReference type="InterPro" id="IPR041698">
    <property type="entry name" value="Methyltransf_25"/>
</dbReference>
<keyword evidence="6" id="KW-1185">Reference proteome</keyword>
<evidence type="ECO:0000259" key="4">
    <source>
        <dbReference type="Pfam" id="PF13649"/>
    </source>
</evidence>
<dbReference type="Gene3D" id="3.40.50.150">
    <property type="entry name" value="Vaccinia Virus protein VP39"/>
    <property type="match status" value="1"/>
</dbReference>
<dbReference type="AlphaFoldDB" id="W0DNK3"/>
<reference evidence="5 6" key="1">
    <citation type="submission" date="2013-12" db="EMBL/GenBank/DDBJ databases">
        <authorList>
            <consortium name="DOE Joint Genome Institute"/>
            <person name="Muyzer G."/>
            <person name="Huntemann M."/>
            <person name="Han J."/>
            <person name="Chen A."/>
            <person name="Kyrpides N."/>
            <person name="Mavromatis K."/>
            <person name="Markowitz V."/>
            <person name="Palaniappan K."/>
            <person name="Ivanova N."/>
            <person name="Schaumberg A."/>
            <person name="Pati A."/>
            <person name="Liolios K."/>
            <person name="Nordberg H.P."/>
            <person name="Cantor M.N."/>
            <person name="Hua S.X."/>
            <person name="Woyke T."/>
        </authorList>
    </citation>
    <scope>NUCLEOTIDE SEQUENCE [LARGE SCALE GENOMIC DNA]</scope>
    <source>
        <strain evidence="5 6">ARh 1</strain>
    </source>
</reference>
<dbReference type="GO" id="GO:0032259">
    <property type="term" value="P:methylation"/>
    <property type="evidence" value="ECO:0007669"/>
    <property type="project" value="UniProtKB-KW"/>
</dbReference>
<dbReference type="KEGG" id="tti:THITH_10570"/>
<sequence>MSEQQYFDTIADGYGTLDTGSTPVRRYAETHTLSRLLPPLQGRTVLELACSDGFFSRIIRRHGAASVLAVDLSPQMIALARLHEERDPLGIEYRTGSVLDIGILGAFDLVFSPFVMSYAKDRAELLQMCRILYDNLKPGGTLLSMNDNPDLLPDSETGFEKYGKTKRIAELAKDAAKLTVTWLVPDAEGGIQQLAFDCRYFTRDALEWALSEAGFVDVRIHRPGISPEGMERYGTDYWTLFLEHPLLVFVKARKPGDRTPTPEA</sequence>
<accession>W0DNK3</accession>
<dbReference type="RefSeq" id="WP_006748198.1">
    <property type="nucleotide sequence ID" value="NZ_CP007029.1"/>
</dbReference>
<keyword evidence="3" id="KW-0949">S-adenosyl-L-methionine</keyword>
<dbReference type="SUPFAM" id="SSF53335">
    <property type="entry name" value="S-adenosyl-L-methionine-dependent methyltransferases"/>
    <property type="match status" value="1"/>
</dbReference>
<feature type="domain" description="Methyltransferase" evidence="4">
    <location>
        <begin position="45"/>
        <end position="140"/>
    </location>
</feature>
<evidence type="ECO:0000256" key="3">
    <source>
        <dbReference type="ARBA" id="ARBA00022691"/>
    </source>
</evidence>
<evidence type="ECO:0000313" key="5">
    <source>
        <dbReference type="EMBL" id="AHF00155.1"/>
    </source>
</evidence>
<keyword evidence="2" id="KW-0808">Transferase</keyword>
<dbReference type="PANTHER" id="PTHR43464:SF19">
    <property type="entry name" value="UBIQUINONE BIOSYNTHESIS O-METHYLTRANSFERASE, MITOCHONDRIAL"/>
    <property type="match status" value="1"/>
</dbReference>
<evidence type="ECO:0000313" key="6">
    <source>
        <dbReference type="Proteomes" id="UP000005289"/>
    </source>
</evidence>
<dbReference type="HOGENOM" id="CLU_049749_3_2_6"/>
<dbReference type="EMBL" id="CP007029">
    <property type="protein sequence ID" value="AHF00155.1"/>
    <property type="molecule type" value="Genomic_DNA"/>
</dbReference>
<organism evidence="5 6">
    <name type="scientific">Thioalkalivibrio paradoxus ARh 1</name>
    <dbReference type="NCBI Taxonomy" id="713585"/>
    <lineage>
        <taxon>Bacteria</taxon>
        <taxon>Pseudomonadati</taxon>
        <taxon>Pseudomonadota</taxon>
        <taxon>Gammaproteobacteria</taxon>
        <taxon>Chromatiales</taxon>
        <taxon>Ectothiorhodospiraceae</taxon>
        <taxon>Thioalkalivibrio</taxon>
    </lineage>
</organism>
<dbReference type="Proteomes" id="UP000005289">
    <property type="component" value="Chromosome"/>
</dbReference>